<comment type="pathway">
    <text evidence="3 15">Purine metabolism; IMP biosynthesis via salvage pathway; IMP from hypoxanthine: step 1/1.</text>
</comment>
<evidence type="ECO:0000313" key="18">
    <source>
        <dbReference type="Proteomes" id="UP000777784"/>
    </source>
</evidence>
<dbReference type="GO" id="GO:0005829">
    <property type="term" value="C:cytosol"/>
    <property type="evidence" value="ECO:0007669"/>
    <property type="project" value="TreeGrafter"/>
</dbReference>
<dbReference type="PANTHER" id="PTHR43340">
    <property type="entry name" value="HYPOXANTHINE-GUANINE PHOSPHORIBOSYLTRANSFERASE"/>
    <property type="match status" value="1"/>
</dbReference>
<dbReference type="GO" id="GO:0006178">
    <property type="term" value="P:guanine salvage"/>
    <property type="evidence" value="ECO:0007669"/>
    <property type="project" value="TreeGrafter"/>
</dbReference>
<comment type="catalytic activity">
    <reaction evidence="14">
        <text>IMP + diphosphate = hypoxanthine + 5-phospho-alpha-D-ribose 1-diphosphate</text>
        <dbReference type="Rhea" id="RHEA:17973"/>
        <dbReference type="ChEBI" id="CHEBI:17368"/>
        <dbReference type="ChEBI" id="CHEBI:33019"/>
        <dbReference type="ChEBI" id="CHEBI:58017"/>
        <dbReference type="ChEBI" id="CHEBI:58053"/>
        <dbReference type="EC" id="2.4.2.8"/>
    </reaction>
    <physiologicalReaction direction="right-to-left" evidence="14">
        <dbReference type="Rhea" id="RHEA:17975"/>
    </physiologicalReaction>
</comment>
<dbReference type="InterPro" id="IPR000836">
    <property type="entry name" value="PRTase_dom"/>
</dbReference>
<evidence type="ECO:0000313" key="17">
    <source>
        <dbReference type="EMBL" id="MBU2693421.1"/>
    </source>
</evidence>
<organism evidence="17 18">
    <name type="scientific">Eiseniibacteriota bacterium</name>
    <dbReference type="NCBI Taxonomy" id="2212470"/>
    <lineage>
        <taxon>Bacteria</taxon>
        <taxon>Candidatus Eiseniibacteriota</taxon>
    </lineage>
</organism>
<dbReference type="InterPro" id="IPR050408">
    <property type="entry name" value="HGPRT"/>
</dbReference>
<dbReference type="EMBL" id="JAHJDP010000119">
    <property type="protein sequence ID" value="MBU2693421.1"/>
    <property type="molecule type" value="Genomic_DNA"/>
</dbReference>
<dbReference type="GO" id="GO:0000287">
    <property type="term" value="F:magnesium ion binding"/>
    <property type="evidence" value="ECO:0007669"/>
    <property type="project" value="TreeGrafter"/>
</dbReference>
<dbReference type="NCBIfam" id="TIGR01203">
    <property type="entry name" value="HGPRTase"/>
    <property type="match status" value="1"/>
</dbReference>
<evidence type="ECO:0000259" key="16">
    <source>
        <dbReference type="Pfam" id="PF00156"/>
    </source>
</evidence>
<evidence type="ECO:0000256" key="4">
    <source>
        <dbReference type="ARBA" id="ARBA00008391"/>
    </source>
</evidence>
<dbReference type="Gene3D" id="3.40.50.2020">
    <property type="match status" value="1"/>
</dbReference>
<keyword evidence="12 15" id="KW-0460">Magnesium</keyword>
<dbReference type="CDD" id="cd06223">
    <property type="entry name" value="PRTases_typeI"/>
    <property type="match status" value="1"/>
</dbReference>
<dbReference type="SUPFAM" id="SSF53271">
    <property type="entry name" value="PRTase-like"/>
    <property type="match status" value="1"/>
</dbReference>
<protein>
    <recommendedName>
        <fullName evidence="5 15">Hypoxanthine phosphoribosyltransferase</fullName>
        <ecNumber evidence="5 15">2.4.2.8</ecNumber>
    </recommendedName>
</protein>
<keyword evidence="11 15" id="KW-0547">Nucleotide-binding</keyword>
<proteinExistence type="inferred from homology"/>
<evidence type="ECO:0000256" key="5">
    <source>
        <dbReference type="ARBA" id="ARBA00011895"/>
    </source>
</evidence>
<comment type="cofactor">
    <cofactor evidence="1 15">
        <name>Mg(2+)</name>
        <dbReference type="ChEBI" id="CHEBI:18420"/>
    </cofactor>
</comment>
<dbReference type="GO" id="GO:0046100">
    <property type="term" value="P:hypoxanthine metabolic process"/>
    <property type="evidence" value="ECO:0007669"/>
    <property type="project" value="TreeGrafter"/>
</dbReference>
<keyword evidence="7 15" id="KW-0328">Glycosyltransferase</keyword>
<dbReference type="Pfam" id="PF00156">
    <property type="entry name" value="Pribosyltran"/>
    <property type="match status" value="1"/>
</dbReference>
<evidence type="ECO:0000256" key="6">
    <source>
        <dbReference type="ARBA" id="ARBA00022490"/>
    </source>
</evidence>
<dbReference type="InterPro" id="IPR029057">
    <property type="entry name" value="PRTase-like"/>
</dbReference>
<evidence type="ECO:0000256" key="12">
    <source>
        <dbReference type="ARBA" id="ARBA00022842"/>
    </source>
</evidence>
<feature type="domain" description="Phosphoribosyltransferase" evidence="16">
    <location>
        <begin position="14"/>
        <end position="161"/>
    </location>
</feature>
<evidence type="ECO:0000256" key="9">
    <source>
        <dbReference type="ARBA" id="ARBA00022723"/>
    </source>
</evidence>
<evidence type="ECO:0000256" key="13">
    <source>
        <dbReference type="ARBA" id="ARBA00048811"/>
    </source>
</evidence>
<evidence type="ECO:0000256" key="10">
    <source>
        <dbReference type="ARBA" id="ARBA00022726"/>
    </source>
</evidence>
<keyword evidence="9 15" id="KW-0479">Metal-binding</keyword>
<evidence type="ECO:0000256" key="11">
    <source>
        <dbReference type="ARBA" id="ARBA00022741"/>
    </source>
</evidence>
<evidence type="ECO:0000256" key="15">
    <source>
        <dbReference type="RuleBase" id="RU364099"/>
    </source>
</evidence>
<comment type="subcellular location">
    <subcellularLocation>
        <location evidence="2 15">Cytoplasm</location>
    </subcellularLocation>
</comment>
<dbReference type="GO" id="GO:0004422">
    <property type="term" value="F:hypoxanthine phosphoribosyltransferase activity"/>
    <property type="evidence" value="ECO:0007669"/>
    <property type="project" value="InterPro"/>
</dbReference>
<dbReference type="GO" id="GO:0032264">
    <property type="term" value="P:IMP salvage"/>
    <property type="evidence" value="ECO:0007669"/>
    <property type="project" value="TreeGrafter"/>
</dbReference>
<evidence type="ECO:0000256" key="1">
    <source>
        <dbReference type="ARBA" id="ARBA00001946"/>
    </source>
</evidence>
<dbReference type="EC" id="2.4.2.8" evidence="5 15"/>
<comment type="caution">
    <text evidence="17">The sequence shown here is derived from an EMBL/GenBank/DDBJ whole genome shotgun (WGS) entry which is preliminary data.</text>
</comment>
<accession>A0A948S0N2</accession>
<dbReference type="FunFam" id="3.40.50.2020:FF:000006">
    <property type="entry name" value="Hypoxanthine phosphoribosyltransferase"/>
    <property type="match status" value="1"/>
</dbReference>
<gene>
    <name evidence="17" type="primary">hpt</name>
    <name evidence="17" type="ORF">KJ970_21090</name>
</gene>
<comment type="catalytic activity">
    <reaction evidence="13">
        <text>GMP + diphosphate = guanine + 5-phospho-alpha-D-ribose 1-diphosphate</text>
        <dbReference type="Rhea" id="RHEA:25424"/>
        <dbReference type="ChEBI" id="CHEBI:16235"/>
        <dbReference type="ChEBI" id="CHEBI:33019"/>
        <dbReference type="ChEBI" id="CHEBI:58017"/>
        <dbReference type="ChEBI" id="CHEBI:58115"/>
        <dbReference type="EC" id="2.4.2.8"/>
    </reaction>
    <physiologicalReaction direction="right-to-left" evidence="13">
        <dbReference type="Rhea" id="RHEA:25426"/>
    </physiologicalReaction>
</comment>
<keyword evidence="6 15" id="KW-0963">Cytoplasm</keyword>
<evidence type="ECO:0000256" key="7">
    <source>
        <dbReference type="ARBA" id="ARBA00022676"/>
    </source>
</evidence>
<dbReference type="GO" id="GO:0000166">
    <property type="term" value="F:nucleotide binding"/>
    <property type="evidence" value="ECO:0007669"/>
    <property type="project" value="UniProtKB-KW"/>
</dbReference>
<dbReference type="Proteomes" id="UP000777784">
    <property type="component" value="Unassembled WGS sequence"/>
</dbReference>
<dbReference type="PANTHER" id="PTHR43340:SF1">
    <property type="entry name" value="HYPOXANTHINE PHOSPHORIBOSYLTRANSFERASE"/>
    <property type="match status" value="1"/>
</dbReference>
<reference evidence="17" key="1">
    <citation type="submission" date="2021-05" db="EMBL/GenBank/DDBJ databases">
        <title>Energy efficiency and biological interactions define the core microbiome of deep oligotrophic groundwater.</title>
        <authorList>
            <person name="Mehrshad M."/>
            <person name="Lopez-Fernandez M."/>
            <person name="Bell E."/>
            <person name="Bernier-Latmani R."/>
            <person name="Bertilsson S."/>
            <person name="Dopson M."/>
        </authorList>
    </citation>
    <scope>NUCLEOTIDE SEQUENCE</scope>
    <source>
        <strain evidence="17">Modern_marine.mb.64</strain>
    </source>
</reference>
<dbReference type="GO" id="GO:0032263">
    <property type="term" value="P:GMP salvage"/>
    <property type="evidence" value="ECO:0007669"/>
    <property type="project" value="TreeGrafter"/>
</dbReference>
<keyword evidence="8 15" id="KW-0808">Transferase</keyword>
<evidence type="ECO:0000256" key="14">
    <source>
        <dbReference type="ARBA" id="ARBA00049402"/>
    </source>
</evidence>
<dbReference type="InterPro" id="IPR005904">
    <property type="entry name" value="Hxn_phspho_trans"/>
</dbReference>
<keyword evidence="10 15" id="KW-0660">Purine salvage</keyword>
<evidence type="ECO:0000256" key="2">
    <source>
        <dbReference type="ARBA" id="ARBA00004496"/>
    </source>
</evidence>
<name>A0A948S0N2_UNCEI</name>
<evidence type="ECO:0000256" key="3">
    <source>
        <dbReference type="ARBA" id="ARBA00004669"/>
    </source>
</evidence>
<dbReference type="GO" id="GO:0052657">
    <property type="term" value="F:guanine phosphoribosyltransferase activity"/>
    <property type="evidence" value="ECO:0007669"/>
    <property type="project" value="UniProtKB-ARBA"/>
</dbReference>
<sequence>MSTRANSMRTLINTESIAIRTRQLAEEISRDYEGRVPVLVGLLKGSVYFLSDLIRYMSCEHEVDFISISSYGSSTESSGIVRMLKDLERDVSGRDLIIVEDIIDSGISLDYICRNLASRNIRSLRICTLLDKRDRREREVDVHYVGFIIPNEFVVGFGLDFAERFRHLSEIAVMESEDLENISE</sequence>
<dbReference type="AlphaFoldDB" id="A0A948S0N2"/>
<evidence type="ECO:0000256" key="8">
    <source>
        <dbReference type="ARBA" id="ARBA00022679"/>
    </source>
</evidence>
<dbReference type="GO" id="GO:0006166">
    <property type="term" value="P:purine ribonucleoside salvage"/>
    <property type="evidence" value="ECO:0007669"/>
    <property type="project" value="UniProtKB-KW"/>
</dbReference>
<comment type="similarity">
    <text evidence="4 15">Belongs to the purine/pyrimidine phosphoribosyltransferase family.</text>
</comment>